<keyword evidence="5 6" id="KW-0472">Membrane</keyword>
<dbReference type="EMBL" id="JBGCUO010000001">
    <property type="protein sequence ID" value="MEY1661865.1"/>
    <property type="molecule type" value="Genomic_DNA"/>
</dbReference>
<name>A0ABV4AGA3_9GAMM</name>
<comment type="similarity">
    <text evidence="2">Belongs to the EamA transporter family.</text>
</comment>
<dbReference type="RefSeq" id="WP_369455114.1">
    <property type="nucleotide sequence ID" value="NZ_JBGCUO010000001.1"/>
</dbReference>
<gene>
    <name evidence="8" type="ORF">AB5I84_06845</name>
</gene>
<feature type="domain" description="EamA" evidence="7">
    <location>
        <begin position="148"/>
        <end position="275"/>
    </location>
</feature>
<feature type="transmembrane region" description="Helical" evidence="6">
    <location>
        <begin position="33"/>
        <end position="56"/>
    </location>
</feature>
<feature type="transmembrane region" description="Helical" evidence="6">
    <location>
        <begin position="209"/>
        <end position="230"/>
    </location>
</feature>
<dbReference type="InterPro" id="IPR050638">
    <property type="entry name" value="AA-Vitamin_Transporters"/>
</dbReference>
<feature type="transmembrane region" description="Helical" evidence="6">
    <location>
        <begin position="177"/>
        <end position="197"/>
    </location>
</feature>
<evidence type="ECO:0000313" key="9">
    <source>
        <dbReference type="Proteomes" id="UP001562065"/>
    </source>
</evidence>
<dbReference type="InterPro" id="IPR000620">
    <property type="entry name" value="EamA_dom"/>
</dbReference>
<evidence type="ECO:0000256" key="1">
    <source>
        <dbReference type="ARBA" id="ARBA00004141"/>
    </source>
</evidence>
<evidence type="ECO:0000313" key="8">
    <source>
        <dbReference type="EMBL" id="MEY1661865.1"/>
    </source>
</evidence>
<feature type="transmembrane region" description="Helical" evidence="6">
    <location>
        <begin position="68"/>
        <end position="87"/>
    </location>
</feature>
<evidence type="ECO:0000259" key="7">
    <source>
        <dbReference type="Pfam" id="PF00892"/>
    </source>
</evidence>
<keyword evidence="9" id="KW-1185">Reference proteome</keyword>
<feature type="transmembrane region" description="Helical" evidence="6">
    <location>
        <begin position="146"/>
        <end position="165"/>
    </location>
</feature>
<feature type="transmembrane region" description="Helical" evidence="6">
    <location>
        <begin position="122"/>
        <end position="140"/>
    </location>
</feature>
<dbReference type="Pfam" id="PF00892">
    <property type="entry name" value="EamA"/>
    <property type="match status" value="2"/>
</dbReference>
<feature type="domain" description="EamA" evidence="7">
    <location>
        <begin position="7"/>
        <end position="130"/>
    </location>
</feature>
<comment type="caution">
    <text evidence="8">The sequence shown here is derived from an EMBL/GenBank/DDBJ whole genome shotgun (WGS) entry which is preliminary data.</text>
</comment>
<dbReference type="Proteomes" id="UP001562065">
    <property type="component" value="Unassembled WGS sequence"/>
</dbReference>
<keyword evidence="3 6" id="KW-0812">Transmembrane</keyword>
<organism evidence="8 9">
    <name type="scientific">Isoalcanivorax beigongshangi</name>
    <dbReference type="NCBI Taxonomy" id="3238810"/>
    <lineage>
        <taxon>Bacteria</taxon>
        <taxon>Pseudomonadati</taxon>
        <taxon>Pseudomonadota</taxon>
        <taxon>Gammaproteobacteria</taxon>
        <taxon>Oceanospirillales</taxon>
        <taxon>Alcanivoracaceae</taxon>
        <taxon>Isoalcanivorax</taxon>
    </lineage>
</organism>
<feature type="transmembrane region" description="Helical" evidence="6">
    <location>
        <begin position="237"/>
        <end position="258"/>
    </location>
</feature>
<keyword evidence="4 6" id="KW-1133">Transmembrane helix</keyword>
<dbReference type="SUPFAM" id="SSF103481">
    <property type="entry name" value="Multidrug resistance efflux transporter EmrE"/>
    <property type="match status" value="2"/>
</dbReference>
<comment type="subcellular location">
    <subcellularLocation>
        <location evidence="1">Membrane</location>
        <topology evidence="1">Multi-pass membrane protein</topology>
    </subcellularLocation>
</comment>
<evidence type="ECO:0000256" key="5">
    <source>
        <dbReference type="ARBA" id="ARBA00023136"/>
    </source>
</evidence>
<feature type="transmembrane region" description="Helical" evidence="6">
    <location>
        <begin position="93"/>
        <end position="110"/>
    </location>
</feature>
<evidence type="ECO:0000256" key="4">
    <source>
        <dbReference type="ARBA" id="ARBA00022989"/>
    </source>
</evidence>
<accession>A0ABV4AGA3</accession>
<proteinExistence type="inferred from homology"/>
<dbReference type="InterPro" id="IPR037185">
    <property type="entry name" value="EmrE-like"/>
</dbReference>
<evidence type="ECO:0000256" key="2">
    <source>
        <dbReference type="ARBA" id="ARBA00007362"/>
    </source>
</evidence>
<evidence type="ECO:0000256" key="3">
    <source>
        <dbReference type="ARBA" id="ARBA00022692"/>
    </source>
</evidence>
<protein>
    <submittedName>
        <fullName evidence="8">DMT family transporter</fullName>
    </submittedName>
</protein>
<dbReference type="PANTHER" id="PTHR32322:SF2">
    <property type="entry name" value="EAMA DOMAIN-CONTAINING PROTEIN"/>
    <property type="match status" value="1"/>
</dbReference>
<dbReference type="PANTHER" id="PTHR32322">
    <property type="entry name" value="INNER MEMBRANE TRANSPORTER"/>
    <property type="match status" value="1"/>
</dbReference>
<feature type="transmembrane region" description="Helical" evidence="6">
    <location>
        <begin position="264"/>
        <end position="282"/>
    </location>
</feature>
<evidence type="ECO:0000256" key="6">
    <source>
        <dbReference type="SAM" id="Phobius"/>
    </source>
</evidence>
<reference evidence="8 9" key="1">
    <citation type="submission" date="2024-07" db="EMBL/GenBank/DDBJ databases">
        <authorList>
            <person name="Ren Q."/>
        </authorList>
    </citation>
    <scope>NUCLEOTIDE SEQUENCE [LARGE SCALE GENOMIC DNA]</scope>
    <source>
        <strain evidence="8 9">REN37</strain>
    </source>
</reference>
<sequence length="290" mass="30196">MSPNQLGWLQGSLGMLIFAGSLPATRIAVLDLAPMLLTSARAVIAGLLALLLLAVLRPPRPRRSEWPAVALTAVGGVIGFPLLTALALETISATRALVFVGLLPLCTALWGQWRSGERPGTAFWLCAVIGSACVSGYALASGEPGHRLGDGLMVASILLCGMGYAEGASLTRRLGGWQVISWALVGALPLMALWLLLSWPTQPLAWSAGAIWSLLYVSVFSMLVGFIFWYRGLALGGIAAVGQLQLLQPFIGMALAALLLDESISAGMLAAAAAAAVCVGAAKHMAARQR</sequence>